<dbReference type="SUPFAM" id="SSF56425">
    <property type="entry name" value="Succinate dehydrogenase/fumarate reductase flavoprotein, catalytic domain"/>
    <property type="match status" value="1"/>
</dbReference>
<name>A0A1M6K9U3_MALRU</name>
<dbReference type="FunFam" id="3.90.700.10:FF:000002">
    <property type="entry name" value="L-aspartate oxidase"/>
    <property type="match status" value="1"/>
</dbReference>
<dbReference type="SUPFAM" id="SSF51905">
    <property type="entry name" value="FAD/NAD(P)-binding domain"/>
    <property type="match status" value="1"/>
</dbReference>
<dbReference type="Pfam" id="PF00890">
    <property type="entry name" value="FAD_binding_2"/>
    <property type="match status" value="1"/>
</dbReference>
<keyword evidence="6 12" id="KW-0662">Pyridine nucleotide biosynthesis</keyword>
<dbReference type="STRING" id="1122189.SAMN02745165_02638"/>
<dbReference type="PIRSF" id="PIRSF000171">
    <property type="entry name" value="SDHA_APRA_LASPO"/>
    <property type="match status" value="1"/>
</dbReference>
<evidence type="ECO:0000256" key="7">
    <source>
        <dbReference type="ARBA" id="ARBA00022827"/>
    </source>
</evidence>
<dbReference type="InterPro" id="IPR003953">
    <property type="entry name" value="FAD-dep_OxRdtase_2_FAD-bd"/>
</dbReference>
<evidence type="ECO:0000256" key="1">
    <source>
        <dbReference type="ARBA" id="ARBA00001974"/>
    </source>
</evidence>
<comment type="subcellular location">
    <subcellularLocation>
        <location evidence="12">Cytoplasm</location>
    </subcellularLocation>
</comment>
<dbReference type="NCBIfam" id="NF006567">
    <property type="entry name" value="PRK09077.1"/>
    <property type="match status" value="1"/>
</dbReference>
<comment type="pathway">
    <text evidence="2 12">Cofactor biosynthesis; NAD(+) biosynthesis; iminoaspartate from L-aspartate (oxidase route): step 1/1.</text>
</comment>
<dbReference type="Gene3D" id="1.20.58.100">
    <property type="entry name" value="Fumarate reductase/succinate dehydrogenase flavoprotein-like, C-terminal domain"/>
    <property type="match status" value="1"/>
</dbReference>
<dbReference type="GO" id="GO:0005737">
    <property type="term" value="C:cytoplasm"/>
    <property type="evidence" value="ECO:0007669"/>
    <property type="project" value="UniProtKB-SubCell"/>
</dbReference>
<dbReference type="Proteomes" id="UP000184171">
    <property type="component" value="Unassembled WGS sequence"/>
</dbReference>
<dbReference type="InterPro" id="IPR037099">
    <property type="entry name" value="Fum_R/Succ_DH_flav-like_C_sf"/>
</dbReference>
<dbReference type="PANTHER" id="PTHR42716">
    <property type="entry name" value="L-ASPARTATE OXIDASE"/>
    <property type="match status" value="1"/>
</dbReference>
<evidence type="ECO:0000313" key="15">
    <source>
        <dbReference type="EMBL" id="SHJ55716.1"/>
    </source>
</evidence>
<evidence type="ECO:0000256" key="4">
    <source>
        <dbReference type="ARBA" id="ARBA00012173"/>
    </source>
</evidence>
<evidence type="ECO:0000256" key="2">
    <source>
        <dbReference type="ARBA" id="ARBA00004950"/>
    </source>
</evidence>
<dbReference type="PANTHER" id="PTHR42716:SF2">
    <property type="entry name" value="L-ASPARTATE OXIDASE, CHLOROPLASTIC"/>
    <property type="match status" value="1"/>
</dbReference>
<evidence type="ECO:0000256" key="12">
    <source>
        <dbReference type="RuleBase" id="RU362049"/>
    </source>
</evidence>
<evidence type="ECO:0000256" key="8">
    <source>
        <dbReference type="ARBA" id="ARBA00023002"/>
    </source>
</evidence>
<dbReference type="OrthoDB" id="9806724at2"/>
<evidence type="ECO:0000256" key="10">
    <source>
        <dbReference type="NCBIfam" id="TIGR00551"/>
    </source>
</evidence>
<dbReference type="InterPro" id="IPR005288">
    <property type="entry name" value="NadB"/>
</dbReference>
<feature type="domain" description="FAD-dependent oxidoreductase 2 FAD-binding" evidence="13">
    <location>
        <begin position="6"/>
        <end position="386"/>
    </location>
</feature>
<comment type="catalytic activity">
    <reaction evidence="9">
        <text>L-aspartate + O2 = iminosuccinate + H2O2</text>
        <dbReference type="Rhea" id="RHEA:25876"/>
        <dbReference type="ChEBI" id="CHEBI:15379"/>
        <dbReference type="ChEBI" id="CHEBI:16240"/>
        <dbReference type="ChEBI" id="CHEBI:29991"/>
        <dbReference type="ChEBI" id="CHEBI:77875"/>
        <dbReference type="EC" id="1.4.3.16"/>
    </reaction>
    <physiologicalReaction direction="left-to-right" evidence="9">
        <dbReference type="Rhea" id="RHEA:25877"/>
    </physiologicalReaction>
</comment>
<dbReference type="InterPro" id="IPR015939">
    <property type="entry name" value="Fum_Rdtase/Succ_DH_flav-like_C"/>
</dbReference>
<keyword evidence="8 12" id="KW-0560">Oxidoreductase</keyword>
<dbReference type="AlphaFoldDB" id="A0A1M6K9U3"/>
<evidence type="ECO:0000259" key="14">
    <source>
        <dbReference type="Pfam" id="PF02910"/>
    </source>
</evidence>
<dbReference type="UniPathway" id="UPA00253">
    <property type="reaction ID" value="UER00326"/>
</dbReference>
<sequence length="540" mass="59804">MKITSDFLVIGTGIAGLSYALKVADKGTVSLITKRDIDITATQLAQGGIAAVSSKEDSFQAHAKDTMVAGVDLPHADVVDLVVEAGPKAVADLIQWGVNFSRNRDNEYDLTREGGHSHRRILHAKDATGREIERALVEAAQAHPNITLYQHHIAVDLITEAKIQKQELDENRCLGAYILDIKNDEVITFGARFTVLATGGAGKVYLYTCNPDIATGDGLAIGWRAGASVANMEFMQFHPTTLYHPNAKSFLISEAVRGEGAILKRSDGYAFMPDYHDLKDLAPRDIVARAIDNEMKKHGDDCVFLDITHKGEDYIKDRFPTIYQTCLEYGIDMTKEPIPVVPAAHYLCGGLKTDTNGETSIRNLFAIGEVACTGLHGANRLASNSLLEGIVFAKFAAEESIKRLTEEPPSFPSIEPWDCGSATCSDEEVVVAHNWDEIRRSMWNYVGIVRSNKRLHRAMSRINLIQEEIIEYYWNFYITSDLIELRNITTVAKLIVQSALMRKESRGLHYTIDYPEADANSLHDTIIPGCQYANPSETEK</sequence>
<evidence type="ECO:0000256" key="9">
    <source>
        <dbReference type="ARBA" id="ARBA00048305"/>
    </source>
</evidence>
<dbReference type="GO" id="GO:0034628">
    <property type="term" value="P:'de novo' NAD+ biosynthetic process from L-aspartate"/>
    <property type="evidence" value="ECO:0007669"/>
    <property type="project" value="TreeGrafter"/>
</dbReference>
<dbReference type="InterPro" id="IPR036188">
    <property type="entry name" value="FAD/NAD-bd_sf"/>
</dbReference>
<dbReference type="RefSeq" id="WP_072909205.1">
    <property type="nucleotide sequence ID" value="NZ_FQZT01000010.1"/>
</dbReference>
<dbReference type="PRINTS" id="PR00368">
    <property type="entry name" value="FADPNR"/>
</dbReference>
<dbReference type="SUPFAM" id="SSF46977">
    <property type="entry name" value="Succinate dehydrogenase/fumarate reductase flavoprotein C-terminal domain"/>
    <property type="match status" value="1"/>
</dbReference>
<organism evidence="15 16">
    <name type="scientific">Malonomonas rubra DSM 5091</name>
    <dbReference type="NCBI Taxonomy" id="1122189"/>
    <lineage>
        <taxon>Bacteria</taxon>
        <taxon>Pseudomonadati</taxon>
        <taxon>Thermodesulfobacteriota</taxon>
        <taxon>Desulfuromonadia</taxon>
        <taxon>Desulfuromonadales</taxon>
        <taxon>Geopsychrobacteraceae</taxon>
        <taxon>Malonomonas</taxon>
    </lineage>
</organism>
<reference evidence="15 16" key="1">
    <citation type="submission" date="2016-11" db="EMBL/GenBank/DDBJ databases">
        <authorList>
            <person name="Jaros S."/>
            <person name="Januszkiewicz K."/>
            <person name="Wedrychowicz H."/>
        </authorList>
    </citation>
    <scope>NUCLEOTIDE SEQUENCE [LARGE SCALE GENOMIC DNA]</scope>
    <source>
        <strain evidence="15 16">DSM 5091</strain>
    </source>
</reference>
<feature type="active site" description="Proton acceptor" evidence="11">
    <location>
        <position position="284"/>
    </location>
</feature>
<dbReference type="InterPro" id="IPR027477">
    <property type="entry name" value="Succ_DH/fumarate_Rdtase_cat_sf"/>
</dbReference>
<evidence type="ECO:0000256" key="6">
    <source>
        <dbReference type="ARBA" id="ARBA00022642"/>
    </source>
</evidence>
<comment type="function">
    <text evidence="12">Catalyzes the oxidation of L-aspartate to iminoaspartate.</text>
</comment>
<comment type="cofactor">
    <cofactor evidence="1 12">
        <name>FAD</name>
        <dbReference type="ChEBI" id="CHEBI:57692"/>
    </cofactor>
</comment>
<evidence type="ECO:0000256" key="5">
    <source>
        <dbReference type="ARBA" id="ARBA00022630"/>
    </source>
</evidence>
<dbReference type="Pfam" id="PF02910">
    <property type="entry name" value="Succ_DH_flav_C"/>
    <property type="match status" value="1"/>
</dbReference>
<feature type="domain" description="Fumarate reductase/succinate dehydrogenase flavoprotein-like C-terminal" evidence="14">
    <location>
        <begin position="436"/>
        <end position="526"/>
    </location>
</feature>
<dbReference type="NCBIfam" id="TIGR00551">
    <property type="entry name" value="nadB"/>
    <property type="match status" value="1"/>
</dbReference>
<evidence type="ECO:0000256" key="3">
    <source>
        <dbReference type="ARBA" id="ARBA00008562"/>
    </source>
</evidence>
<dbReference type="EC" id="1.4.3.16" evidence="4 10"/>
<dbReference type="Gene3D" id="3.50.50.60">
    <property type="entry name" value="FAD/NAD(P)-binding domain"/>
    <property type="match status" value="1"/>
</dbReference>
<protein>
    <recommendedName>
        <fullName evidence="4 10">L-aspartate oxidase</fullName>
        <ecNumber evidence="4 10">1.4.3.16</ecNumber>
    </recommendedName>
</protein>
<keyword evidence="7 12" id="KW-0274">FAD</keyword>
<dbReference type="GO" id="GO:0008734">
    <property type="term" value="F:L-aspartate oxidase activity"/>
    <property type="evidence" value="ECO:0007669"/>
    <property type="project" value="UniProtKB-UniRule"/>
</dbReference>
<evidence type="ECO:0000259" key="13">
    <source>
        <dbReference type="Pfam" id="PF00890"/>
    </source>
</evidence>
<accession>A0A1M6K9U3</accession>
<keyword evidence="16" id="KW-1185">Reference proteome</keyword>
<gene>
    <name evidence="15" type="ORF">SAMN02745165_02638</name>
</gene>
<evidence type="ECO:0000256" key="11">
    <source>
        <dbReference type="PIRSR" id="PIRSR000171-1"/>
    </source>
</evidence>
<dbReference type="Gene3D" id="3.90.700.10">
    <property type="entry name" value="Succinate dehydrogenase/fumarate reductase flavoprotein, catalytic domain"/>
    <property type="match status" value="1"/>
</dbReference>
<comment type="similarity">
    <text evidence="3 12">Belongs to the FAD-dependent oxidoreductase 2 family. NadB subfamily.</text>
</comment>
<dbReference type="EMBL" id="FQZT01000010">
    <property type="protein sequence ID" value="SHJ55716.1"/>
    <property type="molecule type" value="Genomic_DNA"/>
</dbReference>
<evidence type="ECO:0000313" key="16">
    <source>
        <dbReference type="Proteomes" id="UP000184171"/>
    </source>
</evidence>
<dbReference type="FunFam" id="1.20.58.100:FF:000002">
    <property type="entry name" value="L-aspartate oxidase"/>
    <property type="match status" value="1"/>
</dbReference>
<proteinExistence type="inferred from homology"/>
<keyword evidence="5 12" id="KW-0285">Flavoprotein</keyword>